<proteinExistence type="predicted"/>
<keyword evidence="2" id="KW-1185">Reference proteome</keyword>
<gene>
    <name evidence="1" type="ORF">Tco_1121481</name>
</gene>
<protein>
    <submittedName>
        <fullName evidence="1">Uncharacterized protein</fullName>
    </submittedName>
</protein>
<reference evidence="1" key="2">
    <citation type="submission" date="2022-01" db="EMBL/GenBank/DDBJ databases">
        <authorList>
            <person name="Yamashiro T."/>
            <person name="Shiraishi A."/>
            <person name="Satake H."/>
            <person name="Nakayama K."/>
        </authorList>
    </citation>
    <scope>NUCLEOTIDE SEQUENCE</scope>
</reference>
<evidence type="ECO:0000313" key="1">
    <source>
        <dbReference type="EMBL" id="GJU05051.1"/>
    </source>
</evidence>
<dbReference type="EMBL" id="BQNB010021311">
    <property type="protein sequence ID" value="GJU05051.1"/>
    <property type="molecule type" value="Genomic_DNA"/>
</dbReference>
<sequence>MVGSLMYLTSSRHDLVFSVCMCARYQAKPTKKHLDAVKRVFRYLNGTINIGLWYSKDTGIELTAYADADHAGVQDNRRSTSGSAQFLGEQVENDVVELCFVKTKYQLAYIFTKALARERFEFLLNRLGMQSMTPKTLKRLVESDEE</sequence>
<dbReference type="PANTHER" id="PTHR11439:SF483">
    <property type="entry name" value="PEPTIDE SYNTHASE GLIP-LIKE, PUTATIVE (AFU_ORTHOLOGUE AFUA_3G12920)-RELATED"/>
    <property type="match status" value="1"/>
</dbReference>
<organism evidence="1 2">
    <name type="scientific">Tanacetum coccineum</name>
    <dbReference type="NCBI Taxonomy" id="301880"/>
    <lineage>
        <taxon>Eukaryota</taxon>
        <taxon>Viridiplantae</taxon>
        <taxon>Streptophyta</taxon>
        <taxon>Embryophyta</taxon>
        <taxon>Tracheophyta</taxon>
        <taxon>Spermatophyta</taxon>
        <taxon>Magnoliopsida</taxon>
        <taxon>eudicotyledons</taxon>
        <taxon>Gunneridae</taxon>
        <taxon>Pentapetalae</taxon>
        <taxon>asterids</taxon>
        <taxon>campanulids</taxon>
        <taxon>Asterales</taxon>
        <taxon>Asteraceae</taxon>
        <taxon>Asteroideae</taxon>
        <taxon>Anthemideae</taxon>
        <taxon>Anthemidinae</taxon>
        <taxon>Tanacetum</taxon>
    </lineage>
</organism>
<reference evidence="1" key="1">
    <citation type="journal article" date="2022" name="Int. J. Mol. Sci.">
        <title>Draft Genome of Tanacetum Coccineum: Genomic Comparison of Closely Related Tanacetum-Family Plants.</title>
        <authorList>
            <person name="Yamashiro T."/>
            <person name="Shiraishi A."/>
            <person name="Nakayama K."/>
            <person name="Satake H."/>
        </authorList>
    </citation>
    <scope>NUCLEOTIDE SEQUENCE</scope>
</reference>
<name>A0ABQ5IXU4_9ASTR</name>
<dbReference type="PANTHER" id="PTHR11439">
    <property type="entry name" value="GAG-POL-RELATED RETROTRANSPOSON"/>
    <property type="match status" value="1"/>
</dbReference>
<dbReference type="Proteomes" id="UP001151760">
    <property type="component" value="Unassembled WGS sequence"/>
</dbReference>
<comment type="caution">
    <text evidence="1">The sequence shown here is derived from an EMBL/GenBank/DDBJ whole genome shotgun (WGS) entry which is preliminary data.</text>
</comment>
<accession>A0ABQ5IXU4</accession>
<evidence type="ECO:0000313" key="2">
    <source>
        <dbReference type="Proteomes" id="UP001151760"/>
    </source>
</evidence>